<sequence length="47" mass="5508">MPDCRLGRCTTAILGIFAPIERYVQDFRYPFDGGERNRSFVRKNILD</sequence>
<evidence type="ECO:0000313" key="2">
    <source>
        <dbReference type="Proteomes" id="UP001416858"/>
    </source>
</evidence>
<comment type="caution">
    <text evidence="1">The sequence shown here is derived from an EMBL/GenBank/DDBJ whole genome shotgun (WGS) entry which is preliminary data.</text>
</comment>
<accession>A0ABP9VXA7</accession>
<name>A0ABP9VXA7_9BACT</name>
<reference evidence="1 2" key="1">
    <citation type="submission" date="2024-02" db="EMBL/GenBank/DDBJ databases">
        <title>Rhodopirellula caenicola NBRC 110016.</title>
        <authorList>
            <person name="Ichikawa N."/>
            <person name="Katano-Makiyama Y."/>
            <person name="Hidaka K."/>
        </authorList>
    </citation>
    <scope>NUCLEOTIDE SEQUENCE [LARGE SCALE GENOMIC DNA]</scope>
    <source>
        <strain evidence="1 2">NBRC 110016</strain>
    </source>
</reference>
<proteinExistence type="predicted"/>
<organism evidence="1 2">
    <name type="scientific">Novipirellula caenicola</name>
    <dbReference type="NCBI Taxonomy" id="1536901"/>
    <lineage>
        <taxon>Bacteria</taxon>
        <taxon>Pseudomonadati</taxon>
        <taxon>Planctomycetota</taxon>
        <taxon>Planctomycetia</taxon>
        <taxon>Pirellulales</taxon>
        <taxon>Pirellulaceae</taxon>
        <taxon>Novipirellula</taxon>
    </lineage>
</organism>
<gene>
    <name evidence="1" type="ORF">Rcae01_05280</name>
</gene>
<keyword evidence="2" id="KW-1185">Reference proteome</keyword>
<protein>
    <submittedName>
        <fullName evidence="1">Uncharacterized protein</fullName>
    </submittedName>
</protein>
<evidence type="ECO:0000313" key="1">
    <source>
        <dbReference type="EMBL" id="GAA5509777.1"/>
    </source>
</evidence>
<dbReference type="Proteomes" id="UP001416858">
    <property type="component" value="Unassembled WGS sequence"/>
</dbReference>
<dbReference type="EMBL" id="BAABRO010000016">
    <property type="protein sequence ID" value="GAA5509777.1"/>
    <property type="molecule type" value="Genomic_DNA"/>
</dbReference>